<sequence>MDSFDSNLSTNTKRKILASLFNCPVDSIRISDLIVFSDSFFSYYTKTLESCRKNSLISSHRDVISLLEIVQQVDVTRSSIEEVLRVELLNEENDEAEEIIHDTINLALRLLLMVDAGGQSAHSLSIGYRLSRGTIFNWKEGTLTELIQREFGGQNVMKEQVKLERIFNARNLERIAGVELRWTSNIADHLRMRDDDTAVELFHYASYLKLHHDGSILPMPLIKETLRTLALLLPEHDKSIEKWFSEHEIKHRKRGKLPLDPLARECGQLKVEERQIDQFHYWHDRLVILKQVFDEAEPKTIKQWWRDRRKRVQWYTFWVAALVLTLTVFFGLVQSVEGAMQVWLAMKDSK</sequence>
<dbReference type="EMBL" id="JAZHXI010000016">
    <property type="protein sequence ID" value="KAL2062787.1"/>
    <property type="molecule type" value="Genomic_DNA"/>
</dbReference>
<gene>
    <name evidence="2" type="ORF">VTL71DRAFT_5859</name>
</gene>
<evidence type="ECO:0000256" key="1">
    <source>
        <dbReference type="SAM" id="Phobius"/>
    </source>
</evidence>
<dbReference type="Proteomes" id="UP001595075">
    <property type="component" value="Unassembled WGS sequence"/>
</dbReference>
<name>A0ABR4BZE9_9HELO</name>
<keyword evidence="1" id="KW-0812">Transmembrane</keyword>
<keyword evidence="3" id="KW-1185">Reference proteome</keyword>
<feature type="transmembrane region" description="Helical" evidence="1">
    <location>
        <begin position="312"/>
        <end position="333"/>
    </location>
</feature>
<comment type="caution">
    <text evidence="2">The sequence shown here is derived from an EMBL/GenBank/DDBJ whole genome shotgun (WGS) entry which is preliminary data.</text>
</comment>
<reference evidence="2 3" key="1">
    <citation type="journal article" date="2024" name="Commun. Biol.">
        <title>Comparative genomic analysis of thermophilic fungi reveals convergent evolutionary adaptations and gene losses.</title>
        <authorList>
            <person name="Steindorff A.S."/>
            <person name="Aguilar-Pontes M.V."/>
            <person name="Robinson A.J."/>
            <person name="Andreopoulos B."/>
            <person name="LaButti K."/>
            <person name="Kuo A."/>
            <person name="Mondo S."/>
            <person name="Riley R."/>
            <person name="Otillar R."/>
            <person name="Haridas S."/>
            <person name="Lipzen A."/>
            <person name="Grimwood J."/>
            <person name="Schmutz J."/>
            <person name="Clum A."/>
            <person name="Reid I.D."/>
            <person name="Moisan M.C."/>
            <person name="Butler G."/>
            <person name="Nguyen T.T.M."/>
            <person name="Dewar K."/>
            <person name="Conant G."/>
            <person name="Drula E."/>
            <person name="Henrissat B."/>
            <person name="Hansel C."/>
            <person name="Singer S."/>
            <person name="Hutchinson M.I."/>
            <person name="de Vries R.P."/>
            <person name="Natvig D.O."/>
            <person name="Powell A.J."/>
            <person name="Tsang A."/>
            <person name="Grigoriev I.V."/>
        </authorList>
    </citation>
    <scope>NUCLEOTIDE SEQUENCE [LARGE SCALE GENOMIC DNA]</scope>
    <source>
        <strain evidence="2 3">CBS 494.80</strain>
    </source>
</reference>
<keyword evidence="1" id="KW-0472">Membrane</keyword>
<evidence type="ECO:0000313" key="2">
    <source>
        <dbReference type="EMBL" id="KAL2062787.1"/>
    </source>
</evidence>
<accession>A0ABR4BZE9</accession>
<proteinExistence type="predicted"/>
<keyword evidence="1" id="KW-1133">Transmembrane helix</keyword>
<evidence type="ECO:0000313" key="3">
    <source>
        <dbReference type="Proteomes" id="UP001595075"/>
    </source>
</evidence>
<protein>
    <submittedName>
        <fullName evidence="2">Uncharacterized protein</fullName>
    </submittedName>
</protein>
<organism evidence="2 3">
    <name type="scientific">Oculimacula yallundae</name>
    <dbReference type="NCBI Taxonomy" id="86028"/>
    <lineage>
        <taxon>Eukaryota</taxon>
        <taxon>Fungi</taxon>
        <taxon>Dikarya</taxon>
        <taxon>Ascomycota</taxon>
        <taxon>Pezizomycotina</taxon>
        <taxon>Leotiomycetes</taxon>
        <taxon>Helotiales</taxon>
        <taxon>Ploettnerulaceae</taxon>
        <taxon>Oculimacula</taxon>
    </lineage>
</organism>